<sequence length="485" mass="54756">MDGTTTKYPVVFIHGVFGYGSTRPLWNTWCPYWPEQALHTMNPTHVLLQVGVLSSDHDRACEAFYQLYGGRVDYGQAHSHDARHKRFGGTHATPLHPTWSAAHPIHLVGHSFGSTTALELYQLLCADFFHKGTDHRWVQSLVAIAGPLSGSTLPHLLGLHEPRVEPYSLGHVVGSALCLWFKLQTDVPLLRHVFDFRMPQWENITSVRELLSTSGRIHRSRDLAVFDILPKERMQRNAQLRDMDKLYLVSVITSSHVRMPYLELALGTLVLVFGLASTLCARPNAMALTTLARGSFLATLWSLSRRARMLDYASMPSFYALVVLMRRHVRMLHMIFDGFDRDVWSENDGAVNLHSMLRPWATTRDRVKASSALTSTAFPPLETGTATVASRTVAEKVEKETLDPLDVTKPVHAFKLRRGEWYVHRVQKNHMAGTHFDSDAPAFYQRLFQVMTHHFERDAMSSSHAMSSSPPSCFSRTKSSENTPS</sequence>
<evidence type="ECO:0000313" key="2">
    <source>
        <dbReference type="Proteomes" id="UP001163321"/>
    </source>
</evidence>
<accession>A0ACC0WMV5</accession>
<proteinExistence type="predicted"/>
<evidence type="ECO:0000313" key="1">
    <source>
        <dbReference type="EMBL" id="KAI9919366.1"/>
    </source>
</evidence>
<gene>
    <name evidence="1" type="ORF">PsorP6_017356</name>
</gene>
<dbReference type="EMBL" id="CM047590">
    <property type="protein sequence ID" value="KAI9919366.1"/>
    <property type="molecule type" value="Genomic_DNA"/>
</dbReference>
<comment type="caution">
    <text evidence="1">The sequence shown here is derived from an EMBL/GenBank/DDBJ whole genome shotgun (WGS) entry which is preliminary data.</text>
</comment>
<organism evidence="1 2">
    <name type="scientific">Peronosclerospora sorghi</name>
    <dbReference type="NCBI Taxonomy" id="230839"/>
    <lineage>
        <taxon>Eukaryota</taxon>
        <taxon>Sar</taxon>
        <taxon>Stramenopiles</taxon>
        <taxon>Oomycota</taxon>
        <taxon>Peronosporomycetes</taxon>
        <taxon>Peronosporales</taxon>
        <taxon>Peronosporaceae</taxon>
        <taxon>Peronosclerospora</taxon>
    </lineage>
</organism>
<keyword evidence="2" id="KW-1185">Reference proteome</keyword>
<name>A0ACC0WMV5_9STRA</name>
<protein>
    <submittedName>
        <fullName evidence="1">Uncharacterized protein</fullName>
    </submittedName>
</protein>
<dbReference type="Proteomes" id="UP001163321">
    <property type="component" value="Chromosome 11"/>
</dbReference>
<reference evidence="1 2" key="1">
    <citation type="journal article" date="2022" name="bioRxiv">
        <title>The genome of the oomycete Peronosclerospora sorghi, a cosmopolitan pathogen of maize and sorghum, is inflated with dispersed pseudogenes.</title>
        <authorList>
            <person name="Fletcher K."/>
            <person name="Martin F."/>
            <person name="Isakeit T."/>
            <person name="Cavanaugh K."/>
            <person name="Magill C."/>
            <person name="Michelmore R."/>
        </authorList>
    </citation>
    <scope>NUCLEOTIDE SEQUENCE [LARGE SCALE GENOMIC DNA]</scope>
    <source>
        <strain evidence="1">P6</strain>
    </source>
</reference>